<evidence type="ECO:0000313" key="9">
    <source>
        <dbReference type="EMBL" id="MFD1950526.1"/>
    </source>
</evidence>
<dbReference type="InterPro" id="IPR045066">
    <property type="entry name" value="Beta_CA_cladeB"/>
</dbReference>
<dbReference type="SUPFAM" id="SSF53056">
    <property type="entry name" value="beta-carbonic anhydrase, cab"/>
    <property type="match status" value="1"/>
</dbReference>
<dbReference type="RefSeq" id="WP_380928651.1">
    <property type="nucleotide sequence ID" value="NZ_JBHUGS010000002.1"/>
</dbReference>
<comment type="similarity">
    <text evidence="2 8">Belongs to the beta-class carbonic anhydrase family.</text>
</comment>
<evidence type="ECO:0000256" key="3">
    <source>
        <dbReference type="ARBA" id="ARBA00012925"/>
    </source>
</evidence>
<reference evidence="10" key="1">
    <citation type="journal article" date="2019" name="Int. J. Syst. Evol. Microbiol.">
        <title>The Global Catalogue of Microorganisms (GCM) 10K type strain sequencing project: providing services to taxonomists for standard genome sequencing and annotation.</title>
        <authorList>
            <consortium name="The Broad Institute Genomics Platform"/>
            <consortium name="The Broad Institute Genome Sequencing Center for Infectious Disease"/>
            <person name="Wu L."/>
            <person name="Ma J."/>
        </authorList>
    </citation>
    <scope>NUCLEOTIDE SEQUENCE [LARGE SCALE GENOMIC DNA]</scope>
    <source>
        <strain evidence="10">CGMCC 1.12702</strain>
    </source>
</reference>
<comment type="catalytic activity">
    <reaction evidence="7 8">
        <text>hydrogencarbonate + H(+) = CO2 + H2O</text>
        <dbReference type="Rhea" id="RHEA:10748"/>
        <dbReference type="ChEBI" id="CHEBI:15377"/>
        <dbReference type="ChEBI" id="CHEBI:15378"/>
        <dbReference type="ChEBI" id="CHEBI:16526"/>
        <dbReference type="ChEBI" id="CHEBI:17544"/>
        <dbReference type="EC" id="4.2.1.1"/>
    </reaction>
</comment>
<dbReference type="PROSITE" id="PS00705">
    <property type="entry name" value="PROK_CO2_ANHYDRASE_2"/>
    <property type="match status" value="1"/>
</dbReference>
<comment type="function">
    <text evidence="8">Reversible hydration of carbon dioxide.</text>
</comment>
<evidence type="ECO:0000256" key="5">
    <source>
        <dbReference type="ARBA" id="ARBA00022833"/>
    </source>
</evidence>
<dbReference type="InterPro" id="IPR001765">
    <property type="entry name" value="Carbonic_anhydrase"/>
</dbReference>
<keyword evidence="6 8" id="KW-0456">Lyase</keyword>
<name>A0ABW4TX00_9SPHN</name>
<dbReference type="PANTHER" id="PTHR11002">
    <property type="entry name" value="CARBONIC ANHYDRASE"/>
    <property type="match status" value="1"/>
</dbReference>
<comment type="caution">
    <text evidence="9">The sequence shown here is derived from an EMBL/GenBank/DDBJ whole genome shotgun (WGS) entry which is preliminary data.</text>
</comment>
<dbReference type="SMART" id="SM00947">
    <property type="entry name" value="Pro_CA"/>
    <property type="match status" value="1"/>
</dbReference>
<dbReference type="InterPro" id="IPR036874">
    <property type="entry name" value="Carbonic_anhydrase_sf"/>
</dbReference>
<keyword evidence="10" id="KW-1185">Reference proteome</keyword>
<evidence type="ECO:0000256" key="1">
    <source>
        <dbReference type="ARBA" id="ARBA00001947"/>
    </source>
</evidence>
<gene>
    <name evidence="9" type="ORF">ACFSGX_07070</name>
</gene>
<comment type="cofactor">
    <cofactor evidence="1">
        <name>Zn(2+)</name>
        <dbReference type="ChEBI" id="CHEBI:29105"/>
    </cofactor>
</comment>
<dbReference type="EMBL" id="JBHUGS010000002">
    <property type="protein sequence ID" value="MFD1950526.1"/>
    <property type="molecule type" value="Genomic_DNA"/>
</dbReference>
<evidence type="ECO:0000256" key="4">
    <source>
        <dbReference type="ARBA" id="ARBA00022723"/>
    </source>
</evidence>
<evidence type="ECO:0000256" key="7">
    <source>
        <dbReference type="ARBA" id="ARBA00048348"/>
    </source>
</evidence>
<evidence type="ECO:0000256" key="6">
    <source>
        <dbReference type="ARBA" id="ARBA00023239"/>
    </source>
</evidence>
<dbReference type="PANTHER" id="PTHR11002:SF76">
    <property type="entry name" value="CARBONIC ANHYDRASE"/>
    <property type="match status" value="1"/>
</dbReference>
<evidence type="ECO:0000313" key="10">
    <source>
        <dbReference type="Proteomes" id="UP001597400"/>
    </source>
</evidence>
<accession>A0ABW4TX00</accession>
<dbReference type="Gene3D" id="3.40.1050.10">
    <property type="entry name" value="Carbonic anhydrase"/>
    <property type="match status" value="1"/>
</dbReference>
<organism evidence="9 10">
    <name type="scientific">Sphingomonas arantia</name>
    <dbReference type="NCBI Taxonomy" id="1460676"/>
    <lineage>
        <taxon>Bacteria</taxon>
        <taxon>Pseudomonadati</taxon>
        <taxon>Pseudomonadota</taxon>
        <taxon>Alphaproteobacteria</taxon>
        <taxon>Sphingomonadales</taxon>
        <taxon>Sphingomonadaceae</taxon>
        <taxon>Sphingomonas</taxon>
    </lineage>
</organism>
<evidence type="ECO:0000256" key="8">
    <source>
        <dbReference type="RuleBase" id="RU003956"/>
    </source>
</evidence>
<dbReference type="InterPro" id="IPR015892">
    <property type="entry name" value="Carbonic_anhydrase_CS"/>
</dbReference>
<sequence>MTGITPLIDGYRRFKKTGWDDQRERWETLAKGQSPKIMIIACSDSRVDPATIFDVAPGQTFVVRNVAALVPPYETGGGFHGVSSAIEFAVTQLEVTDVLVLGHASCGGCKAALSRTFEGSDHGHGAFIDSWISMLADVRDEVIAEKGPNADAEAVTEMEHRAVGVSLNNLKTFPFVQDRLDDGRLKLHGAWFGIAEGDLLVRDPETGAFNPA</sequence>
<keyword evidence="5 8" id="KW-0862">Zinc</keyword>
<dbReference type="Proteomes" id="UP001597400">
    <property type="component" value="Unassembled WGS sequence"/>
</dbReference>
<dbReference type="GO" id="GO:0004089">
    <property type="term" value="F:carbonate dehydratase activity"/>
    <property type="evidence" value="ECO:0007669"/>
    <property type="project" value="UniProtKB-EC"/>
</dbReference>
<proteinExistence type="inferred from homology"/>
<keyword evidence="4" id="KW-0479">Metal-binding</keyword>
<dbReference type="EC" id="4.2.1.1" evidence="3 8"/>
<dbReference type="PROSITE" id="PS00704">
    <property type="entry name" value="PROK_CO2_ANHYDRASE_1"/>
    <property type="match status" value="1"/>
</dbReference>
<dbReference type="Pfam" id="PF00484">
    <property type="entry name" value="Pro_CA"/>
    <property type="match status" value="1"/>
</dbReference>
<dbReference type="CDD" id="cd00884">
    <property type="entry name" value="beta_CA_cladeB"/>
    <property type="match status" value="1"/>
</dbReference>
<protein>
    <recommendedName>
        <fullName evidence="3 8">Carbonic anhydrase</fullName>
        <ecNumber evidence="3 8">4.2.1.1</ecNumber>
    </recommendedName>
    <alternativeName>
        <fullName evidence="8">Carbonate dehydratase</fullName>
    </alternativeName>
</protein>
<evidence type="ECO:0000256" key="2">
    <source>
        <dbReference type="ARBA" id="ARBA00006217"/>
    </source>
</evidence>